<dbReference type="InterPro" id="IPR051173">
    <property type="entry name" value="Ca_channel_alpha-2/delta"/>
</dbReference>
<dbReference type="GO" id="GO:0005245">
    <property type="term" value="F:voltage-gated calcium channel activity"/>
    <property type="evidence" value="ECO:0007669"/>
    <property type="project" value="TreeGrafter"/>
</dbReference>
<evidence type="ECO:0000313" key="4">
    <source>
        <dbReference type="EMBL" id="SDW88111.1"/>
    </source>
</evidence>
<proteinExistence type="predicted"/>
<dbReference type="PROSITE" id="PS51257">
    <property type="entry name" value="PROKAR_LIPOPROTEIN"/>
    <property type="match status" value="1"/>
</dbReference>
<organism evidence="4 5">
    <name type="scientific">Marininema mesophilum</name>
    <dbReference type="NCBI Taxonomy" id="1048340"/>
    <lineage>
        <taxon>Bacteria</taxon>
        <taxon>Bacillati</taxon>
        <taxon>Bacillota</taxon>
        <taxon>Bacilli</taxon>
        <taxon>Bacillales</taxon>
        <taxon>Thermoactinomycetaceae</taxon>
        <taxon>Marininema</taxon>
    </lineage>
</organism>
<dbReference type="EMBL" id="FNNQ01000007">
    <property type="protein sequence ID" value="SDW88111.1"/>
    <property type="molecule type" value="Genomic_DNA"/>
</dbReference>
<dbReference type="PANTHER" id="PTHR10166:SF37">
    <property type="entry name" value="STOLID, ISOFORM H"/>
    <property type="match status" value="1"/>
</dbReference>
<name>A0A1H2X5P6_9BACL</name>
<sequence length="437" mass="49210">MKNLRMIWLLGLILVLMLSGCANSPKQASTSKTEANDPKNRKVAVKMDEILKGKAGKYAGDRYDKKKVEQELDKIPKNASDKEVFNSIVDLIGEDFRPEKKSYDEFDTSYSRVGSKPGDNTKMPNMKEKNLAILLDSSGSMSSRVSGGQKMEVAKAAVQQFVSKAPKDTNVSLTAYGHKGSNSKADKKISCSAVEEVYPLKQMDKKQFESALTPLKPTGWTPLASAIKQARESFANKGNAKAENVVFVVSDGLETCGGDPVKEAKKLAKAHIKATVNIIGFDVNNEEQQTLQEVAEAGGGTYFTAQSKEDLKEYFYKQYLELEDKWRQYNEANLGKNMDDENQKSGQLLKLSGSVDKKKINESDRFTEAINYMLNRKEYKKLDMYKFERRDSLNKYFLDRYSKTSDNIHNNSDKSSDKLKEDVKKGFDTVEKNRRDQ</sequence>
<dbReference type="SMART" id="SM00327">
    <property type="entry name" value="VWA"/>
    <property type="match status" value="1"/>
</dbReference>
<feature type="domain" description="VWFA" evidence="3">
    <location>
        <begin position="130"/>
        <end position="319"/>
    </location>
</feature>
<gene>
    <name evidence="4" type="ORF">SAMN05444487_10791</name>
</gene>
<dbReference type="AlphaFoldDB" id="A0A1H2X5P6"/>
<dbReference type="PANTHER" id="PTHR10166">
    <property type="entry name" value="VOLTAGE-DEPENDENT CALCIUM CHANNEL SUBUNIT ALPHA-2/DELTA-RELATED"/>
    <property type="match status" value="1"/>
</dbReference>
<dbReference type="InterPro" id="IPR002035">
    <property type="entry name" value="VWF_A"/>
</dbReference>
<evidence type="ECO:0000313" key="5">
    <source>
        <dbReference type="Proteomes" id="UP000198534"/>
    </source>
</evidence>
<dbReference type="STRING" id="1048340.SAMN05444487_10791"/>
<keyword evidence="5" id="KW-1185">Reference proteome</keyword>
<keyword evidence="2" id="KW-0732">Signal</keyword>
<accession>A0A1H2X5P6</accession>
<dbReference type="RefSeq" id="WP_091739152.1">
    <property type="nucleotide sequence ID" value="NZ_FNNQ01000007.1"/>
</dbReference>
<dbReference type="Gene3D" id="3.40.50.410">
    <property type="entry name" value="von Willebrand factor, type A domain"/>
    <property type="match status" value="1"/>
</dbReference>
<dbReference type="InterPro" id="IPR036465">
    <property type="entry name" value="vWFA_dom_sf"/>
</dbReference>
<evidence type="ECO:0000256" key="2">
    <source>
        <dbReference type="SAM" id="SignalP"/>
    </source>
</evidence>
<feature type="signal peptide" evidence="2">
    <location>
        <begin position="1"/>
        <end position="24"/>
    </location>
</feature>
<dbReference type="PROSITE" id="PS50234">
    <property type="entry name" value="VWFA"/>
    <property type="match status" value="1"/>
</dbReference>
<feature type="chain" id="PRO_5039323848" evidence="2">
    <location>
        <begin position="25"/>
        <end position="437"/>
    </location>
</feature>
<feature type="region of interest" description="Disordered" evidence="1">
    <location>
        <begin position="404"/>
        <end position="437"/>
    </location>
</feature>
<protein>
    <submittedName>
        <fullName evidence="4">Ca-activated chloride channel family protein</fullName>
    </submittedName>
</protein>
<dbReference type="Pfam" id="PF00092">
    <property type="entry name" value="VWA"/>
    <property type="match status" value="1"/>
</dbReference>
<dbReference type="GO" id="GO:0005891">
    <property type="term" value="C:voltage-gated calcium channel complex"/>
    <property type="evidence" value="ECO:0007669"/>
    <property type="project" value="TreeGrafter"/>
</dbReference>
<evidence type="ECO:0000256" key="1">
    <source>
        <dbReference type="SAM" id="MobiDB-lite"/>
    </source>
</evidence>
<evidence type="ECO:0000259" key="3">
    <source>
        <dbReference type="PROSITE" id="PS50234"/>
    </source>
</evidence>
<dbReference type="Proteomes" id="UP000198534">
    <property type="component" value="Unassembled WGS sequence"/>
</dbReference>
<dbReference type="SUPFAM" id="SSF53300">
    <property type="entry name" value="vWA-like"/>
    <property type="match status" value="1"/>
</dbReference>
<feature type="compositionally biased region" description="Basic and acidic residues" evidence="1">
    <location>
        <begin position="411"/>
        <end position="437"/>
    </location>
</feature>
<dbReference type="OrthoDB" id="9783818at2"/>
<reference evidence="4 5" key="1">
    <citation type="submission" date="2016-10" db="EMBL/GenBank/DDBJ databases">
        <authorList>
            <person name="de Groot N.N."/>
        </authorList>
    </citation>
    <scope>NUCLEOTIDE SEQUENCE [LARGE SCALE GENOMIC DNA]</scope>
    <source>
        <strain evidence="4 5">DSM 45610</strain>
    </source>
</reference>